<dbReference type="AlphaFoldDB" id="A0A820DF58"/>
<dbReference type="EMBL" id="CAJOAZ010011065">
    <property type="protein sequence ID" value="CAF4231147.1"/>
    <property type="molecule type" value="Genomic_DNA"/>
</dbReference>
<name>A0A820DF58_9BILA</name>
<evidence type="ECO:0000313" key="1">
    <source>
        <dbReference type="EMBL" id="CAF4231147.1"/>
    </source>
</evidence>
<proteinExistence type="predicted"/>
<accession>A0A820DF58</accession>
<protein>
    <submittedName>
        <fullName evidence="1">Uncharacterized protein</fullName>
    </submittedName>
</protein>
<sequence>LSSDDINQQLQALFVCPKKWRLKMKKPESIIAKRSINNVEDNDNELDDLYLYR</sequence>
<organism evidence="1 2">
    <name type="scientific">Adineta steineri</name>
    <dbReference type="NCBI Taxonomy" id="433720"/>
    <lineage>
        <taxon>Eukaryota</taxon>
        <taxon>Metazoa</taxon>
        <taxon>Spiralia</taxon>
        <taxon>Gnathifera</taxon>
        <taxon>Rotifera</taxon>
        <taxon>Eurotatoria</taxon>
        <taxon>Bdelloidea</taxon>
        <taxon>Adinetida</taxon>
        <taxon>Adinetidae</taxon>
        <taxon>Adineta</taxon>
    </lineage>
</organism>
<feature type="non-terminal residue" evidence="1">
    <location>
        <position position="1"/>
    </location>
</feature>
<gene>
    <name evidence="1" type="ORF">OXD698_LOCUS42404</name>
</gene>
<evidence type="ECO:0000313" key="2">
    <source>
        <dbReference type="Proteomes" id="UP000663844"/>
    </source>
</evidence>
<dbReference type="Proteomes" id="UP000663844">
    <property type="component" value="Unassembled WGS sequence"/>
</dbReference>
<reference evidence="1" key="1">
    <citation type="submission" date="2021-02" db="EMBL/GenBank/DDBJ databases">
        <authorList>
            <person name="Nowell W R."/>
        </authorList>
    </citation>
    <scope>NUCLEOTIDE SEQUENCE</scope>
</reference>
<comment type="caution">
    <text evidence="1">The sequence shown here is derived from an EMBL/GenBank/DDBJ whole genome shotgun (WGS) entry which is preliminary data.</text>
</comment>